<evidence type="ECO:0000313" key="7">
    <source>
        <dbReference type="EMBL" id="KAF0294085.1"/>
    </source>
</evidence>
<dbReference type="GO" id="GO:1990904">
    <property type="term" value="C:ribonucleoprotein complex"/>
    <property type="evidence" value="ECO:0007669"/>
    <property type="project" value="UniProtKB-KW"/>
</dbReference>
<gene>
    <name evidence="7" type="primary">mrpl20</name>
    <name evidence="7" type="ORF">FJT64_008223</name>
</gene>
<dbReference type="NCBIfam" id="TIGR01032">
    <property type="entry name" value="rplT_bact"/>
    <property type="match status" value="1"/>
</dbReference>
<evidence type="ECO:0000256" key="4">
    <source>
        <dbReference type="ARBA" id="ARBA00072767"/>
    </source>
</evidence>
<dbReference type="PANTHER" id="PTHR10986">
    <property type="entry name" value="39S RIBOSOMAL PROTEIN L20"/>
    <property type="match status" value="1"/>
</dbReference>
<dbReference type="Gene3D" id="6.10.160.10">
    <property type="match status" value="1"/>
</dbReference>
<dbReference type="OrthoDB" id="10251781at2759"/>
<dbReference type="CDD" id="cd07026">
    <property type="entry name" value="Ribosomal_L20"/>
    <property type="match status" value="1"/>
</dbReference>
<dbReference type="GO" id="GO:0006412">
    <property type="term" value="P:translation"/>
    <property type="evidence" value="ECO:0007669"/>
    <property type="project" value="InterPro"/>
</dbReference>
<dbReference type="InterPro" id="IPR035566">
    <property type="entry name" value="Ribosomal_protein_bL20_C"/>
</dbReference>
<dbReference type="Pfam" id="PF00453">
    <property type="entry name" value="Ribosomal_L20"/>
    <property type="match status" value="1"/>
</dbReference>
<evidence type="ECO:0000256" key="3">
    <source>
        <dbReference type="ARBA" id="ARBA00023274"/>
    </source>
</evidence>
<dbReference type="GO" id="GO:0003735">
    <property type="term" value="F:structural constituent of ribosome"/>
    <property type="evidence" value="ECO:0007669"/>
    <property type="project" value="InterPro"/>
</dbReference>
<proteinExistence type="inferred from homology"/>
<evidence type="ECO:0000256" key="6">
    <source>
        <dbReference type="RuleBase" id="RU000561"/>
    </source>
</evidence>
<sequence>MVFLTSPAWIRAAKPDKFWRRRRTFRLSAHYFGRARNCYKTAIIRVEKALSYALVGRQQKKKDMVQLWEQRLEAGCAEHGTSLPVLRQGLMRCNVLLNRKTLADLAIWEPRTFKVRGSQLAME</sequence>
<organism evidence="7 8">
    <name type="scientific">Amphibalanus amphitrite</name>
    <name type="common">Striped barnacle</name>
    <name type="synonym">Balanus amphitrite</name>
    <dbReference type="NCBI Taxonomy" id="1232801"/>
    <lineage>
        <taxon>Eukaryota</taxon>
        <taxon>Metazoa</taxon>
        <taxon>Ecdysozoa</taxon>
        <taxon>Arthropoda</taxon>
        <taxon>Crustacea</taxon>
        <taxon>Multicrustacea</taxon>
        <taxon>Cirripedia</taxon>
        <taxon>Thoracica</taxon>
        <taxon>Thoracicalcarea</taxon>
        <taxon>Balanomorpha</taxon>
        <taxon>Balanoidea</taxon>
        <taxon>Balanidae</taxon>
        <taxon>Amphibalaninae</taxon>
        <taxon>Amphibalanus</taxon>
    </lineage>
</organism>
<comment type="caution">
    <text evidence="7">The sequence shown here is derived from an EMBL/GenBank/DDBJ whole genome shotgun (WGS) entry which is preliminary data.</text>
</comment>
<dbReference type="PRINTS" id="PR00062">
    <property type="entry name" value="RIBOSOMALL20"/>
</dbReference>
<protein>
    <recommendedName>
        <fullName evidence="4">Large ribosomal subunit protein bL20m</fullName>
    </recommendedName>
    <alternativeName>
        <fullName evidence="5">39S ribosomal protein L20, mitochondrial</fullName>
    </alternativeName>
</protein>
<evidence type="ECO:0000256" key="2">
    <source>
        <dbReference type="ARBA" id="ARBA00022980"/>
    </source>
</evidence>
<dbReference type="GO" id="GO:0005840">
    <property type="term" value="C:ribosome"/>
    <property type="evidence" value="ECO:0007669"/>
    <property type="project" value="UniProtKB-KW"/>
</dbReference>
<dbReference type="Gene3D" id="1.10.1900.20">
    <property type="entry name" value="Ribosomal protein L20"/>
    <property type="match status" value="1"/>
</dbReference>
<evidence type="ECO:0000256" key="5">
    <source>
        <dbReference type="ARBA" id="ARBA00076245"/>
    </source>
</evidence>
<dbReference type="SUPFAM" id="SSF74731">
    <property type="entry name" value="Ribosomal protein L20"/>
    <property type="match status" value="1"/>
</dbReference>
<dbReference type="Proteomes" id="UP000440578">
    <property type="component" value="Unassembled WGS sequence"/>
</dbReference>
<evidence type="ECO:0000256" key="1">
    <source>
        <dbReference type="ARBA" id="ARBA00007698"/>
    </source>
</evidence>
<dbReference type="FunFam" id="1.10.1900.20:FF:000001">
    <property type="entry name" value="50S ribosomal protein L20"/>
    <property type="match status" value="1"/>
</dbReference>
<dbReference type="AlphaFoldDB" id="A0A6A4VJ57"/>
<accession>A0A6A4VJ57</accession>
<reference evidence="7 8" key="1">
    <citation type="submission" date="2019-07" db="EMBL/GenBank/DDBJ databases">
        <title>Draft genome assembly of a fouling barnacle, Amphibalanus amphitrite (Darwin, 1854): The first reference genome for Thecostraca.</title>
        <authorList>
            <person name="Kim W."/>
        </authorList>
    </citation>
    <scope>NUCLEOTIDE SEQUENCE [LARGE SCALE GENOMIC DNA]</scope>
    <source>
        <strain evidence="7">SNU_AA5</strain>
        <tissue evidence="7">Soma without cirri and trophi</tissue>
    </source>
</reference>
<name>A0A6A4VJ57_AMPAM</name>
<evidence type="ECO:0000313" key="8">
    <source>
        <dbReference type="Proteomes" id="UP000440578"/>
    </source>
</evidence>
<keyword evidence="2 6" id="KW-0689">Ribosomal protein</keyword>
<keyword evidence="3 6" id="KW-0687">Ribonucleoprotein</keyword>
<dbReference type="EMBL" id="VIIS01001707">
    <property type="protein sequence ID" value="KAF0294085.1"/>
    <property type="molecule type" value="Genomic_DNA"/>
</dbReference>
<comment type="similarity">
    <text evidence="1 6">Belongs to the bacterial ribosomal protein bL20 family.</text>
</comment>
<keyword evidence="8" id="KW-1185">Reference proteome</keyword>
<dbReference type="InterPro" id="IPR005813">
    <property type="entry name" value="Ribosomal_bL20"/>
</dbReference>
<dbReference type="GO" id="GO:0019843">
    <property type="term" value="F:rRNA binding"/>
    <property type="evidence" value="ECO:0007669"/>
    <property type="project" value="InterPro"/>
</dbReference>